<evidence type="ECO:0000256" key="1">
    <source>
        <dbReference type="SAM" id="MobiDB-lite"/>
    </source>
</evidence>
<dbReference type="Proteomes" id="UP001175226">
    <property type="component" value="Unassembled WGS sequence"/>
</dbReference>
<feature type="region of interest" description="Disordered" evidence="1">
    <location>
        <begin position="1"/>
        <end position="23"/>
    </location>
</feature>
<dbReference type="AlphaFoldDB" id="A0AA39IZH6"/>
<dbReference type="EMBL" id="JAUEPT010000093">
    <property type="protein sequence ID" value="KAK0432536.1"/>
    <property type="molecule type" value="Genomic_DNA"/>
</dbReference>
<sequence length="127" mass="14155">MFDTPATTSLTDPLKMPHDHDSSSLPPEIYDAIIDELQDDKRSLLRVSLTCRALCPRTNFKSLCILIMSVDGQVTGVYGALIVIKSLVNLTRLTLTAGDWSRLPDTVVSSLQSHSYRSLEVYAPFWL</sequence>
<protein>
    <recommendedName>
        <fullName evidence="4">F-box domain-containing protein</fullName>
    </recommendedName>
</protein>
<reference evidence="2" key="1">
    <citation type="submission" date="2023-06" db="EMBL/GenBank/DDBJ databases">
        <authorList>
            <consortium name="Lawrence Berkeley National Laboratory"/>
            <person name="Ahrendt S."/>
            <person name="Sahu N."/>
            <person name="Indic B."/>
            <person name="Wong-Bajracharya J."/>
            <person name="Merenyi Z."/>
            <person name="Ke H.-M."/>
            <person name="Monk M."/>
            <person name="Kocsube S."/>
            <person name="Drula E."/>
            <person name="Lipzen A."/>
            <person name="Balint B."/>
            <person name="Henrissat B."/>
            <person name="Andreopoulos B."/>
            <person name="Martin F.M."/>
            <person name="Harder C.B."/>
            <person name="Rigling D."/>
            <person name="Ford K.L."/>
            <person name="Foster G.D."/>
            <person name="Pangilinan J."/>
            <person name="Papanicolaou A."/>
            <person name="Barry K."/>
            <person name="LaButti K."/>
            <person name="Viragh M."/>
            <person name="Koriabine M."/>
            <person name="Yan M."/>
            <person name="Riley R."/>
            <person name="Champramary S."/>
            <person name="Plett K.L."/>
            <person name="Tsai I.J."/>
            <person name="Slot J."/>
            <person name="Sipos G."/>
            <person name="Plett J."/>
            <person name="Nagy L.G."/>
            <person name="Grigoriev I.V."/>
        </authorList>
    </citation>
    <scope>NUCLEOTIDE SEQUENCE</scope>
    <source>
        <strain evidence="2">FPL87.14</strain>
    </source>
</reference>
<evidence type="ECO:0008006" key="4">
    <source>
        <dbReference type="Google" id="ProtNLM"/>
    </source>
</evidence>
<feature type="compositionally biased region" description="Polar residues" evidence="1">
    <location>
        <begin position="1"/>
        <end position="11"/>
    </location>
</feature>
<accession>A0AA39IZH6</accession>
<evidence type="ECO:0000313" key="3">
    <source>
        <dbReference type="Proteomes" id="UP001175226"/>
    </source>
</evidence>
<comment type="caution">
    <text evidence="2">The sequence shown here is derived from an EMBL/GenBank/DDBJ whole genome shotgun (WGS) entry which is preliminary data.</text>
</comment>
<name>A0AA39IZH6_9AGAR</name>
<keyword evidence="3" id="KW-1185">Reference proteome</keyword>
<gene>
    <name evidence="2" type="ORF">EV421DRAFT_1910915</name>
</gene>
<organism evidence="2 3">
    <name type="scientific">Armillaria borealis</name>
    <dbReference type="NCBI Taxonomy" id="47425"/>
    <lineage>
        <taxon>Eukaryota</taxon>
        <taxon>Fungi</taxon>
        <taxon>Dikarya</taxon>
        <taxon>Basidiomycota</taxon>
        <taxon>Agaricomycotina</taxon>
        <taxon>Agaricomycetes</taxon>
        <taxon>Agaricomycetidae</taxon>
        <taxon>Agaricales</taxon>
        <taxon>Marasmiineae</taxon>
        <taxon>Physalacriaceae</taxon>
        <taxon>Armillaria</taxon>
    </lineage>
</organism>
<evidence type="ECO:0000313" key="2">
    <source>
        <dbReference type="EMBL" id="KAK0432536.1"/>
    </source>
</evidence>
<proteinExistence type="predicted"/>